<proteinExistence type="predicted"/>
<organism evidence="1 2">
    <name type="scientific">Pseudoloma neurophilia</name>
    <dbReference type="NCBI Taxonomy" id="146866"/>
    <lineage>
        <taxon>Eukaryota</taxon>
        <taxon>Fungi</taxon>
        <taxon>Fungi incertae sedis</taxon>
        <taxon>Microsporidia</taxon>
        <taxon>Pseudoloma</taxon>
    </lineage>
</organism>
<sequence length="58" mass="6852">MTQGICLPHFCPFIMKQSHLQNRGKINTFQNLCISQSSNINSSRIYQIYFRESTFQNH</sequence>
<name>A0A0R0LW07_9MICR</name>
<dbReference type="Proteomes" id="UP000051530">
    <property type="component" value="Unassembled WGS sequence"/>
</dbReference>
<reference evidence="1 2" key="1">
    <citation type="submission" date="2015-07" db="EMBL/GenBank/DDBJ databases">
        <title>The genome of Pseudoloma neurophilia, a relevant intracellular parasite of the zebrafish.</title>
        <authorList>
            <person name="Ndikumana S."/>
            <person name="Pelin A."/>
            <person name="Sanders J."/>
            <person name="Corradi N."/>
        </authorList>
    </citation>
    <scope>NUCLEOTIDE SEQUENCE [LARGE SCALE GENOMIC DNA]</scope>
    <source>
        <strain evidence="1 2">MK1</strain>
    </source>
</reference>
<gene>
    <name evidence="1" type="ORF">M153_7720002849</name>
</gene>
<accession>A0A0R0LW07</accession>
<dbReference type="VEuPathDB" id="MicrosporidiaDB:M153_7720002849"/>
<comment type="caution">
    <text evidence="1">The sequence shown here is derived from an EMBL/GenBank/DDBJ whole genome shotgun (WGS) entry which is preliminary data.</text>
</comment>
<keyword evidence="2" id="KW-1185">Reference proteome</keyword>
<protein>
    <submittedName>
        <fullName evidence="1">Uncharacterized protein</fullName>
    </submittedName>
</protein>
<dbReference type="AlphaFoldDB" id="A0A0R0LW07"/>
<dbReference type="EMBL" id="LGUB01000296">
    <property type="protein sequence ID" value="KRH93555.1"/>
    <property type="molecule type" value="Genomic_DNA"/>
</dbReference>
<evidence type="ECO:0000313" key="1">
    <source>
        <dbReference type="EMBL" id="KRH93555.1"/>
    </source>
</evidence>
<evidence type="ECO:0000313" key="2">
    <source>
        <dbReference type="Proteomes" id="UP000051530"/>
    </source>
</evidence>